<evidence type="ECO:0000256" key="5">
    <source>
        <dbReference type="ARBA" id="ARBA00022989"/>
    </source>
</evidence>
<keyword evidence="3" id="KW-1003">Cell membrane</keyword>
<evidence type="ECO:0000256" key="4">
    <source>
        <dbReference type="ARBA" id="ARBA00022692"/>
    </source>
</evidence>
<dbReference type="GO" id="GO:0005886">
    <property type="term" value="C:plasma membrane"/>
    <property type="evidence" value="ECO:0007669"/>
    <property type="project" value="UniProtKB-SubCell"/>
</dbReference>
<protein>
    <submittedName>
        <fullName evidence="9">Sugar ABC transporter permease</fullName>
    </submittedName>
</protein>
<feature type="transmembrane region" description="Helical" evidence="7">
    <location>
        <begin position="272"/>
        <end position="294"/>
    </location>
</feature>
<feature type="domain" description="ABC transmembrane type-1" evidence="8">
    <location>
        <begin position="81"/>
        <end position="293"/>
    </location>
</feature>
<gene>
    <name evidence="9" type="ORF">JFL75_04415</name>
</gene>
<dbReference type="KEGG" id="bhc:JFL75_04415"/>
<dbReference type="PANTHER" id="PTHR43005">
    <property type="entry name" value="BLR7065 PROTEIN"/>
    <property type="match status" value="1"/>
</dbReference>
<dbReference type="InterPro" id="IPR035906">
    <property type="entry name" value="MetI-like_sf"/>
</dbReference>
<keyword evidence="10" id="KW-1185">Reference proteome</keyword>
<keyword evidence="2 7" id="KW-0813">Transport</keyword>
<dbReference type="SUPFAM" id="SSF161098">
    <property type="entry name" value="MetI-like"/>
    <property type="match status" value="1"/>
</dbReference>
<feature type="transmembrane region" description="Helical" evidence="7">
    <location>
        <begin position="80"/>
        <end position="106"/>
    </location>
</feature>
<evidence type="ECO:0000313" key="10">
    <source>
        <dbReference type="Proteomes" id="UP000595917"/>
    </source>
</evidence>
<dbReference type="EMBL" id="CP067089">
    <property type="protein sequence ID" value="QQO10171.1"/>
    <property type="molecule type" value="Genomic_DNA"/>
</dbReference>
<dbReference type="GO" id="GO:0055085">
    <property type="term" value="P:transmembrane transport"/>
    <property type="evidence" value="ECO:0007669"/>
    <property type="project" value="InterPro"/>
</dbReference>
<evidence type="ECO:0000256" key="6">
    <source>
        <dbReference type="ARBA" id="ARBA00023136"/>
    </source>
</evidence>
<organism evidence="9 10">
    <name type="scientific">Breznakiella homolactica</name>
    <dbReference type="NCBI Taxonomy" id="2798577"/>
    <lineage>
        <taxon>Bacteria</taxon>
        <taxon>Pseudomonadati</taxon>
        <taxon>Spirochaetota</taxon>
        <taxon>Spirochaetia</taxon>
        <taxon>Spirochaetales</taxon>
        <taxon>Breznakiellaceae</taxon>
        <taxon>Breznakiella</taxon>
    </lineage>
</organism>
<dbReference type="RefSeq" id="WP_215627475.1">
    <property type="nucleotide sequence ID" value="NZ_CP067089.2"/>
</dbReference>
<dbReference type="AlphaFoldDB" id="A0A7T7XPJ9"/>
<comment type="similarity">
    <text evidence="7">Belongs to the binding-protein-dependent transport system permease family.</text>
</comment>
<evidence type="ECO:0000256" key="3">
    <source>
        <dbReference type="ARBA" id="ARBA00022475"/>
    </source>
</evidence>
<comment type="subcellular location">
    <subcellularLocation>
        <location evidence="1 7">Cell membrane</location>
        <topology evidence="1 7">Multi-pass membrane protein</topology>
    </subcellularLocation>
</comment>
<evidence type="ECO:0000256" key="1">
    <source>
        <dbReference type="ARBA" id="ARBA00004651"/>
    </source>
</evidence>
<feature type="transmembrane region" description="Helical" evidence="7">
    <location>
        <begin position="21"/>
        <end position="42"/>
    </location>
</feature>
<dbReference type="PROSITE" id="PS50928">
    <property type="entry name" value="ABC_TM1"/>
    <property type="match status" value="1"/>
</dbReference>
<dbReference type="PANTHER" id="PTHR43005:SF1">
    <property type="entry name" value="SPERMIDINE_PUTRESCINE TRANSPORT SYSTEM PERMEASE PROTEIN"/>
    <property type="match status" value="1"/>
</dbReference>
<keyword evidence="4 7" id="KW-0812">Transmembrane</keyword>
<dbReference type="Gene3D" id="1.10.3720.10">
    <property type="entry name" value="MetI-like"/>
    <property type="match status" value="1"/>
</dbReference>
<dbReference type="Pfam" id="PF00528">
    <property type="entry name" value="BPD_transp_1"/>
    <property type="match status" value="1"/>
</dbReference>
<keyword evidence="5 7" id="KW-1133">Transmembrane helix</keyword>
<dbReference type="CDD" id="cd06261">
    <property type="entry name" value="TM_PBP2"/>
    <property type="match status" value="1"/>
</dbReference>
<proteinExistence type="inferred from homology"/>
<sequence>MFLQKSNTNGLSLKDKEIRRFRWAMLAPGIIVLFSINLLPILDTLRTSLYDYYLPAPDKRHFIGLGNYIALFRDQRFLLAFLRTIIFMVTVVAAETVFGLIIAIYLTSKIKGSKFLRAMFLLPIILTPIATAFMWRIMYSPTLGVLNYFLSLVNIPPQTWVYSETQALMSVALVLIWCKSPFMIMMFYTGLLAVSDDVIDASKIDGANAWQQFWKVKLPLIKPLFFVAILFQAIDSAKEFDLSFILTRGGPGTASETLSVYTYTNSFTFLKMGYGSASAIVMSAFIALTAVLIIKTGGINFDDSK</sequence>
<reference evidence="9" key="1">
    <citation type="submission" date="2021-01" db="EMBL/GenBank/DDBJ databases">
        <title>Description of Breznakiella homolactica.</title>
        <authorList>
            <person name="Song Y."/>
            <person name="Brune A."/>
        </authorList>
    </citation>
    <scope>NUCLEOTIDE SEQUENCE</scope>
    <source>
        <strain evidence="9">RmG30</strain>
    </source>
</reference>
<feature type="transmembrane region" description="Helical" evidence="7">
    <location>
        <begin position="118"/>
        <end position="139"/>
    </location>
</feature>
<dbReference type="InterPro" id="IPR000515">
    <property type="entry name" value="MetI-like"/>
</dbReference>
<accession>A0A7T7XPJ9</accession>
<dbReference type="Proteomes" id="UP000595917">
    <property type="component" value="Chromosome"/>
</dbReference>
<evidence type="ECO:0000256" key="7">
    <source>
        <dbReference type="RuleBase" id="RU363032"/>
    </source>
</evidence>
<name>A0A7T7XPJ9_9SPIR</name>
<evidence type="ECO:0000259" key="8">
    <source>
        <dbReference type="PROSITE" id="PS50928"/>
    </source>
</evidence>
<feature type="transmembrane region" description="Helical" evidence="7">
    <location>
        <begin position="218"/>
        <end position="234"/>
    </location>
</feature>
<evidence type="ECO:0000313" key="9">
    <source>
        <dbReference type="EMBL" id="QQO10171.1"/>
    </source>
</evidence>
<keyword evidence="6 7" id="KW-0472">Membrane</keyword>
<evidence type="ECO:0000256" key="2">
    <source>
        <dbReference type="ARBA" id="ARBA00022448"/>
    </source>
</evidence>